<evidence type="ECO:0000256" key="16">
    <source>
        <dbReference type="ARBA" id="ARBA00031927"/>
    </source>
</evidence>
<dbReference type="InterPro" id="IPR003563">
    <property type="entry name" value="8ODP"/>
</dbReference>
<dbReference type="EMBL" id="BJUV01000009">
    <property type="protein sequence ID" value="GEK82917.1"/>
    <property type="molecule type" value="Genomic_DNA"/>
</dbReference>
<evidence type="ECO:0000259" key="22">
    <source>
        <dbReference type="PROSITE" id="PS51462"/>
    </source>
</evidence>
<evidence type="ECO:0000256" key="7">
    <source>
        <dbReference type="ARBA" id="ARBA00024448"/>
    </source>
</evidence>
<evidence type="ECO:0000256" key="9">
    <source>
        <dbReference type="ARBA" id="ARBA00024486"/>
    </source>
</evidence>
<dbReference type="InterPro" id="IPR015797">
    <property type="entry name" value="NUDIX_hydrolase-like_dom_sf"/>
</dbReference>
<keyword evidence="4" id="KW-0479">Metal-binding</keyword>
<name>A0A7W3JI72_9MICO</name>
<evidence type="ECO:0000256" key="3">
    <source>
        <dbReference type="ARBA" id="ARBA00011245"/>
    </source>
</evidence>
<evidence type="ECO:0000256" key="21">
    <source>
        <dbReference type="ARBA" id="ARBA00053094"/>
    </source>
</evidence>
<evidence type="ECO:0000256" key="20">
    <source>
        <dbReference type="ARBA" id="ARBA00049032"/>
    </source>
</evidence>
<dbReference type="AlphaFoldDB" id="A0A7W3JI72"/>
<dbReference type="GO" id="GO:0046872">
    <property type="term" value="F:metal ion binding"/>
    <property type="evidence" value="ECO:0007669"/>
    <property type="project" value="UniProtKB-KW"/>
</dbReference>
<evidence type="ECO:0000256" key="17">
    <source>
        <dbReference type="ARBA" id="ARBA00032071"/>
    </source>
</evidence>
<evidence type="ECO:0000256" key="18">
    <source>
        <dbReference type="ARBA" id="ARBA00048002"/>
    </source>
</evidence>
<comment type="catalytic activity">
    <reaction evidence="8">
        <text>2-oxo-dATP + H2O = 2-oxo-dAMP + diphosphate + H(+)</text>
        <dbReference type="Rhea" id="RHEA:31583"/>
        <dbReference type="ChEBI" id="CHEBI:15377"/>
        <dbReference type="ChEBI" id="CHEBI:15378"/>
        <dbReference type="ChEBI" id="CHEBI:33019"/>
        <dbReference type="ChEBI" id="CHEBI:63212"/>
        <dbReference type="ChEBI" id="CHEBI:77897"/>
        <dbReference type="EC" id="3.6.1.56"/>
    </reaction>
    <physiologicalReaction direction="left-to-right" evidence="8">
        <dbReference type="Rhea" id="RHEA:31584"/>
    </physiologicalReaction>
</comment>
<dbReference type="Proteomes" id="UP000522688">
    <property type="component" value="Unassembled WGS sequence"/>
</dbReference>
<evidence type="ECO:0000256" key="19">
    <source>
        <dbReference type="ARBA" id="ARBA00048894"/>
    </source>
</evidence>
<dbReference type="InterPro" id="IPR020084">
    <property type="entry name" value="NUDIX_hydrolase_CS"/>
</dbReference>
<evidence type="ECO:0000313" key="23">
    <source>
        <dbReference type="EMBL" id="GEK82917.1"/>
    </source>
</evidence>
<proteinExistence type="inferred from homology"/>
<dbReference type="SUPFAM" id="SSF55811">
    <property type="entry name" value="Nudix"/>
    <property type="match status" value="1"/>
</dbReference>
<dbReference type="GO" id="GO:0042262">
    <property type="term" value="P:DNA protection"/>
    <property type="evidence" value="ECO:0007669"/>
    <property type="project" value="InterPro"/>
</dbReference>
<evidence type="ECO:0000256" key="8">
    <source>
        <dbReference type="ARBA" id="ARBA00024459"/>
    </source>
</evidence>
<dbReference type="CDD" id="cd03427">
    <property type="entry name" value="NUDIX_MTH1_Nudt1"/>
    <property type="match status" value="1"/>
</dbReference>
<evidence type="ECO:0000256" key="15">
    <source>
        <dbReference type="ARBA" id="ARBA00030682"/>
    </source>
</evidence>
<comment type="catalytic activity">
    <reaction evidence="19">
        <text>O(6)-methyl-dGTP + H2O = O(6)-methyl-dGMP + diphosphate + H(+)</text>
        <dbReference type="Rhea" id="RHEA:67600"/>
        <dbReference type="ChEBI" id="CHEBI:15377"/>
        <dbReference type="ChEBI" id="CHEBI:15378"/>
        <dbReference type="ChEBI" id="CHEBI:33019"/>
        <dbReference type="ChEBI" id="CHEBI:169974"/>
        <dbReference type="ChEBI" id="CHEBI:169975"/>
    </reaction>
    <physiologicalReaction direction="left-to-right" evidence="19">
        <dbReference type="Rhea" id="RHEA:67601"/>
    </physiologicalReaction>
</comment>
<sequence>MVYRVCVTYLLRRHDGRTQVLLGRKKRGLGTGHHVGLGGKLEPGETALDAAVRESHEEAGVVIRPESLDRRGELLYLFPHRESWSQRSTVFVTTEWDGEPVESDELAPSWFDLERLPLGEMWSDAAAWLPGVLAGGSVRHEFTFGADLASVVADRPLPPRQGGAADIPTP</sequence>
<dbReference type="PANTHER" id="PTHR43758">
    <property type="entry name" value="7,8-DIHYDRO-8-OXOGUANINE TRIPHOSPHATASE"/>
    <property type="match status" value="1"/>
</dbReference>
<evidence type="ECO:0000256" key="5">
    <source>
        <dbReference type="ARBA" id="ARBA00022801"/>
    </source>
</evidence>
<reference evidence="23 25" key="1">
    <citation type="submission" date="2019-07" db="EMBL/GenBank/DDBJ databases">
        <title>Whole genome shotgun sequence of Frigoribacterium faeni NBRC 103066.</title>
        <authorList>
            <person name="Hosoyama A."/>
            <person name="Uohara A."/>
            <person name="Ohji S."/>
            <person name="Ichikawa N."/>
        </authorList>
    </citation>
    <scope>NUCLEOTIDE SEQUENCE [LARGE SCALE GENOMIC DNA]</scope>
    <source>
        <strain evidence="23 25">NBRC 103066</strain>
    </source>
</reference>
<comment type="subunit">
    <text evidence="3">Monomer.</text>
</comment>
<evidence type="ECO:0000256" key="2">
    <source>
        <dbReference type="ARBA" id="ARBA00005582"/>
    </source>
</evidence>
<evidence type="ECO:0000256" key="11">
    <source>
        <dbReference type="ARBA" id="ARBA00026103"/>
    </source>
</evidence>
<evidence type="ECO:0000256" key="14">
    <source>
        <dbReference type="ARBA" id="ARBA00030634"/>
    </source>
</evidence>
<comment type="catalytic activity">
    <reaction evidence="7">
        <text>8-oxo-dATP + H2O = 8-oxo-dAMP + diphosphate + H(+)</text>
        <dbReference type="Rhea" id="RHEA:65396"/>
        <dbReference type="ChEBI" id="CHEBI:15377"/>
        <dbReference type="ChEBI" id="CHEBI:15378"/>
        <dbReference type="ChEBI" id="CHEBI:33019"/>
        <dbReference type="ChEBI" id="CHEBI:71361"/>
        <dbReference type="ChEBI" id="CHEBI:172871"/>
    </reaction>
    <physiologicalReaction direction="left-to-right" evidence="7">
        <dbReference type="Rhea" id="RHEA:65397"/>
    </physiologicalReaction>
</comment>
<protein>
    <recommendedName>
        <fullName evidence="12">Oxidized purine nucleoside triphosphate hydrolase</fullName>
        <ecNumber evidence="11">3.6.1.56</ecNumber>
    </recommendedName>
    <alternativeName>
        <fullName evidence="16">2-hydroxy-dATP diphosphatase</fullName>
    </alternativeName>
    <alternativeName>
        <fullName evidence="15">7,8-dihydro-8-oxoguanine triphosphatase</fullName>
    </alternativeName>
    <alternativeName>
        <fullName evidence="14">8-oxo-dGTPase</fullName>
    </alternativeName>
    <alternativeName>
        <fullName evidence="17">Methylated purine nucleoside triphosphate hydrolase</fullName>
    </alternativeName>
    <alternativeName>
        <fullName evidence="13">Nucleoside diphosphate-linked moiety X motif 1</fullName>
    </alternativeName>
</protein>
<accession>A0A7W3JI72</accession>
<dbReference type="Gene3D" id="3.90.79.10">
    <property type="entry name" value="Nucleoside Triphosphate Pyrophosphohydrolase"/>
    <property type="match status" value="1"/>
</dbReference>
<reference evidence="24 26" key="2">
    <citation type="submission" date="2020-07" db="EMBL/GenBank/DDBJ databases">
        <title>Sequencing the genomes of 1000 actinobacteria strains.</title>
        <authorList>
            <person name="Klenk H.-P."/>
        </authorList>
    </citation>
    <scope>NUCLEOTIDE SEQUENCE [LARGE SCALE GENOMIC DNA]</scope>
    <source>
        <strain evidence="24 26">DSM 10309</strain>
    </source>
</reference>
<organism evidence="24 26">
    <name type="scientific">Frigoribacterium faeni</name>
    <dbReference type="NCBI Taxonomy" id="145483"/>
    <lineage>
        <taxon>Bacteria</taxon>
        <taxon>Bacillati</taxon>
        <taxon>Actinomycetota</taxon>
        <taxon>Actinomycetes</taxon>
        <taxon>Micrococcales</taxon>
        <taxon>Microbacteriaceae</taxon>
        <taxon>Frigoribacterium</taxon>
    </lineage>
</organism>
<keyword evidence="25" id="KW-1185">Reference proteome</keyword>
<dbReference type="GO" id="GO:0008828">
    <property type="term" value="F:dATP diphosphatase activity"/>
    <property type="evidence" value="ECO:0007669"/>
    <property type="project" value="UniProtKB-EC"/>
</dbReference>
<comment type="function">
    <text evidence="21">Oxidized purine nucleoside triphosphate hydrolase which is a prominent sanitizer of the oxidized nucleotide pool. Catalyzes the hydrolysis of 2-oxo-dATP (2-hydroxy-dATP) into 2-oxo-dAMP. Also has a significant hydrolase activity toward 2-oxo-ATP, 8-oxo-dGTP and 8-oxo-dATP. Through the hydrolysis of oxidized purine nucleoside triphosphates, prevents their incorporation into DNA and the subsequent transversions A:T to C:G and G:C to T:A. Also catalyzes the hydrolysis of methylated purine nucleoside triphosphate preventing their integration into DNA. Through this antimutagenic activity protects cells from oxidative stress.</text>
</comment>
<comment type="catalytic activity">
    <reaction evidence="9">
        <text>8-oxo-dGTP + H2O = 8-oxo-dGMP + diphosphate + H(+)</text>
        <dbReference type="Rhea" id="RHEA:31575"/>
        <dbReference type="ChEBI" id="CHEBI:15377"/>
        <dbReference type="ChEBI" id="CHEBI:15378"/>
        <dbReference type="ChEBI" id="CHEBI:33019"/>
        <dbReference type="ChEBI" id="CHEBI:63224"/>
        <dbReference type="ChEBI" id="CHEBI:77896"/>
    </reaction>
    <physiologicalReaction direction="left-to-right" evidence="9">
        <dbReference type="Rhea" id="RHEA:31576"/>
    </physiologicalReaction>
</comment>
<dbReference type="PRINTS" id="PR01403">
    <property type="entry name" value="8OXTPHPHTASE"/>
</dbReference>
<dbReference type="GO" id="GO:0005737">
    <property type="term" value="C:cytoplasm"/>
    <property type="evidence" value="ECO:0007669"/>
    <property type="project" value="TreeGrafter"/>
</dbReference>
<evidence type="ECO:0000256" key="6">
    <source>
        <dbReference type="ARBA" id="ARBA00022842"/>
    </source>
</evidence>
<comment type="catalytic activity">
    <reaction evidence="10">
        <text>2-oxo-ATP + H2O = 2-oxo-AMP + diphosphate + H(+)</text>
        <dbReference type="Rhea" id="RHEA:67392"/>
        <dbReference type="ChEBI" id="CHEBI:15377"/>
        <dbReference type="ChEBI" id="CHEBI:15378"/>
        <dbReference type="ChEBI" id="CHEBI:33019"/>
        <dbReference type="ChEBI" id="CHEBI:71395"/>
        <dbReference type="ChEBI" id="CHEBI:172878"/>
    </reaction>
    <physiologicalReaction direction="left-to-right" evidence="10">
        <dbReference type="Rhea" id="RHEA:67393"/>
    </physiologicalReaction>
</comment>
<dbReference type="InterPro" id="IPR000086">
    <property type="entry name" value="NUDIX_hydrolase_dom"/>
</dbReference>
<evidence type="ECO:0000256" key="4">
    <source>
        <dbReference type="ARBA" id="ARBA00022723"/>
    </source>
</evidence>
<comment type="caution">
    <text evidence="24">The sequence shown here is derived from an EMBL/GenBank/DDBJ whole genome shotgun (WGS) entry which is preliminary data.</text>
</comment>
<dbReference type="EMBL" id="JACGWW010000002">
    <property type="protein sequence ID" value="MBA8813265.1"/>
    <property type="molecule type" value="Genomic_DNA"/>
</dbReference>
<evidence type="ECO:0000313" key="24">
    <source>
        <dbReference type="EMBL" id="MBA8813265.1"/>
    </source>
</evidence>
<keyword evidence="6" id="KW-0460">Magnesium</keyword>
<dbReference type="Proteomes" id="UP000321154">
    <property type="component" value="Unassembled WGS sequence"/>
</dbReference>
<dbReference type="EC" id="3.6.1.56" evidence="11"/>
<evidence type="ECO:0000313" key="25">
    <source>
        <dbReference type="Proteomes" id="UP000321154"/>
    </source>
</evidence>
<dbReference type="OrthoDB" id="9804563at2"/>
<dbReference type="Pfam" id="PF00293">
    <property type="entry name" value="NUDIX"/>
    <property type="match status" value="1"/>
</dbReference>
<feature type="domain" description="Nudix hydrolase" evidence="22">
    <location>
        <begin position="1"/>
        <end position="134"/>
    </location>
</feature>
<comment type="cofactor">
    <cofactor evidence="1">
        <name>Mg(2+)</name>
        <dbReference type="ChEBI" id="CHEBI:18420"/>
    </cofactor>
</comment>
<keyword evidence="5 24" id="KW-0378">Hydrolase</keyword>
<dbReference type="PROSITE" id="PS00893">
    <property type="entry name" value="NUDIX_BOX"/>
    <property type="match status" value="1"/>
</dbReference>
<evidence type="ECO:0000256" key="10">
    <source>
        <dbReference type="ARBA" id="ARBA00024596"/>
    </source>
</evidence>
<comment type="similarity">
    <text evidence="2">Belongs to the Nudix hydrolase family.</text>
</comment>
<dbReference type="PROSITE" id="PS51462">
    <property type="entry name" value="NUDIX"/>
    <property type="match status" value="1"/>
</dbReference>
<evidence type="ECO:0000256" key="1">
    <source>
        <dbReference type="ARBA" id="ARBA00001946"/>
    </source>
</evidence>
<gene>
    <name evidence="24" type="ORF">FB463_001514</name>
    <name evidence="23" type="ORF">FFA01_12260</name>
</gene>
<dbReference type="RefSeq" id="WP_146854039.1">
    <property type="nucleotide sequence ID" value="NZ_BAAAHR010000001.1"/>
</dbReference>
<comment type="catalytic activity">
    <reaction evidence="20">
        <text>N(6)-methyl-dATP + H2O = N(6)-methyl-dAMP + diphosphate + H(+)</text>
        <dbReference type="Rhea" id="RHEA:67604"/>
        <dbReference type="ChEBI" id="CHEBI:15377"/>
        <dbReference type="ChEBI" id="CHEBI:15378"/>
        <dbReference type="ChEBI" id="CHEBI:33019"/>
        <dbReference type="ChEBI" id="CHEBI:169976"/>
        <dbReference type="ChEBI" id="CHEBI:172872"/>
    </reaction>
    <physiologicalReaction direction="left-to-right" evidence="20">
        <dbReference type="Rhea" id="RHEA:67605"/>
    </physiologicalReaction>
</comment>
<evidence type="ECO:0000256" key="12">
    <source>
        <dbReference type="ARBA" id="ARBA00026218"/>
    </source>
</evidence>
<evidence type="ECO:0000313" key="26">
    <source>
        <dbReference type="Proteomes" id="UP000522688"/>
    </source>
</evidence>
<dbReference type="GO" id="GO:0008413">
    <property type="term" value="F:8-oxo-7,8-dihydroguanosine triphosphate pyrophosphatase activity"/>
    <property type="evidence" value="ECO:0007669"/>
    <property type="project" value="InterPro"/>
</dbReference>
<evidence type="ECO:0000256" key="13">
    <source>
        <dbReference type="ARBA" id="ARBA00029673"/>
    </source>
</evidence>
<comment type="catalytic activity">
    <reaction evidence="18">
        <text>N(6)-methyl-ATP + H2O = N(6)-methyl-AMP + diphosphate + H(+)</text>
        <dbReference type="Rhea" id="RHEA:67608"/>
        <dbReference type="ChEBI" id="CHEBI:15377"/>
        <dbReference type="ChEBI" id="CHEBI:15378"/>
        <dbReference type="ChEBI" id="CHEBI:33019"/>
        <dbReference type="ChEBI" id="CHEBI:144842"/>
        <dbReference type="ChEBI" id="CHEBI:172873"/>
    </reaction>
    <physiologicalReaction direction="left-to-right" evidence="18">
        <dbReference type="Rhea" id="RHEA:67609"/>
    </physiologicalReaction>
</comment>
<dbReference type="PANTHER" id="PTHR43758:SF2">
    <property type="entry name" value="OXIDIZED PURINE NUCLEOSIDE TRIPHOSPHATE HYDROLASE"/>
    <property type="match status" value="1"/>
</dbReference>